<protein>
    <submittedName>
        <fullName evidence="1">Uncharacterized protein</fullName>
    </submittedName>
</protein>
<dbReference type="EMBL" id="RPGO01000005">
    <property type="protein sequence ID" value="RZB32749.1"/>
    <property type="molecule type" value="Genomic_DNA"/>
</dbReference>
<accession>A0A8B3S4B6</accession>
<dbReference type="AlphaFoldDB" id="A0A8B3S4B6"/>
<name>A0A8B3S4B6_9EURY</name>
<sequence length="69" mass="8013">MSNLEITTKNLVLVFDKGNNSEVNIVDVLSDMHIVASAKHEQVRDLLRMPLDKYKYLYTNQKGHKIYGY</sequence>
<comment type="caution">
    <text evidence="1">The sequence shown here is derived from an EMBL/GenBank/DDBJ whole genome shotgun (WGS) entry which is preliminary data.</text>
</comment>
<reference evidence="2" key="1">
    <citation type="submission" date="2019-01" db="EMBL/GenBank/DDBJ databases">
        <title>Anaerobic oxidation of ethane by archaea from a marine hydrocarbon seep.</title>
        <authorList>
            <person name="Musat F."/>
        </authorList>
    </citation>
    <scope>NUCLEOTIDE SEQUENCE [LARGE SCALE GENOMIC DNA]</scope>
</reference>
<proteinExistence type="predicted"/>
<evidence type="ECO:0000313" key="1">
    <source>
        <dbReference type="EMBL" id="RZB32749.1"/>
    </source>
</evidence>
<evidence type="ECO:0000313" key="2">
    <source>
        <dbReference type="Proteomes" id="UP000291831"/>
    </source>
</evidence>
<dbReference type="Proteomes" id="UP000291831">
    <property type="component" value="Unassembled WGS sequence"/>
</dbReference>
<organism evidence="1 2">
    <name type="scientific">Candidatus Argoarchaeum ethanivorans</name>
    <dbReference type="NCBI Taxonomy" id="2608793"/>
    <lineage>
        <taxon>Archaea</taxon>
        <taxon>Methanobacteriati</taxon>
        <taxon>Methanobacteriota</taxon>
        <taxon>Stenosarchaea group</taxon>
        <taxon>Methanomicrobia</taxon>
        <taxon>Methanosarcinales</taxon>
        <taxon>Methanosarcinales incertae sedis</taxon>
        <taxon>GOM Arc I cluster</taxon>
        <taxon>Candidatus Argoarchaeum</taxon>
    </lineage>
</organism>
<gene>
    <name evidence="1" type="ORF">AEth_00427</name>
</gene>